<evidence type="ECO:0000256" key="1">
    <source>
        <dbReference type="SAM" id="MobiDB-lite"/>
    </source>
</evidence>
<feature type="compositionally biased region" description="Polar residues" evidence="1">
    <location>
        <begin position="81"/>
        <end position="100"/>
    </location>
</feature>
<evidence type="ECO:0000313" key="2">
    <source>
        <dbReference type="EMBL" id="TID13519.1"/>
    </source>
</evidence>
<reference evidence="2 3" key="1">
    <citation type="journal article" date="2019" name="Front. Genet.">
        <title>Whole-Genome Sequencing of the Opportunistic Yeast Pathogen Candida inconspicua Uncovers Its Hybrid Origin.</title>
        <authorList>
            <person name="Mixao V."/>
            <person name="Hansen A.P."/>
            <person name="Saus E."/>
            <person name="Boekhout T."/>
            <person name="Lass-Florl C."/>
            <person name="Gabaldon T."/>
        </authorList>
    </citation>
    <scope>NUCLEOTIDE SEQUENCE [LARGE SCALE GENOMIC DNA]</scope>
    <source>
        <strain evidence="2 3">CBS 180</strain>
    </source>
</reference>
<dbReference type="AlphaFoldDB" id="A0A4T0WV81"/>
<sequence length="121" mass="13223">MPFFQKKMSLLRQQMQSQNSTRGTTASATTPIDQHQILRQRVMQQQQQQQQNLQQTPGFSQPQNSSLSNTPLGNELDLATANIQNGGNDSIGSGTPNFSLGNFPAPLQNPGVDSTGIDFTF</sequence>
<organism evidence="2 3">
    <name type="scientific">Pichia inconspicua</name>
    <dbReference type="NCBI Taxonomy" id="52247"/>
    <lineage>
        <taxon>Eukaryota</taxon>
        <taxon>Fungi</taxon>
        <taxon>Dikarya</taxon>
        <taxon>Ascomycota</taxon>
        <taxon>Saccharomycotina</taxon>
        <taxon>Pichiomycetes</taxon>
        <taxon>Pichiales</taxon>
        <taxon>Pichiaceae</taxon>
        <taxon>Pichia</taxon>
    </lineage>
</organism>
<keyword evidence="3" id="KW-1185">Reference proteome</keyword>
<proteinExistence type="predicted"/>
<feature type="region of interest" description="Disordered" evidence="1">
    <location>
        <begin position="1"/>
        <end position="111"/>
    </location>
</feature>
<gene>
    <name evidence="2" type="ORF">CANINC_004877</name>
</gene>
<name>A0A4T0WV81_9ASCO</name>
<comment type="caution">
    <text evidence="2">The sequence shown here is derived from an EMBL/GenBank/DDBJ whole genome shotgun (WGS) entry which is preliminary data.</text>
</comment>
<dbReference type="EMBL" id="SELW01000677">
    <property type="protein sequence ID" value="TID13519.1"/>
    <property type="molecule type" value="Genomic_DNA"/>
</dbReference>
<feature type="compositionally biased region" description="Low complexity" evidence="1">
    <location>
        <begin position="34"/>
        <end position="55"/>
    </location>
</feature>
<protein>
    <submittedName>
        <fullName evidence="2">Uncharacterized protein</fullName>
    </submittedName>
</protein>
<accession>A0A4T0WV81</accession>
<feature type="compositionally biased region" description="Polar residues" evidence="1">
    <location>
        <begin position="56"/>
        <end position="72"/>
    </location>
</feature>
<evidence type="ECO:0000313" key="3">
    <source>
        <dbReference type="Proteomes" id="UP000307173"/>
    </source>
</evidence>
<dbReference type="Proteomes" id="UP000307173">
    <property type="component" value="Unassembled WGS sequence"/>
</dbReference>
<feature type="compositionally biased region" description="Polar residues" evidence="1">
    <location>
        <begin position="11"/>
        <end position="33"/>
    </location>
</feature>